<dbReference type="RefSeq" id="WP_377061848.1">
    <property type="nucleotide sequence ID" value="NZ_JBHSJJ010000002.1"/>
</dbReference>
<evidence type="ECO:0000259" key="2">
    <source>
        <dbReference type="PROSITE" id="PS50110"/>
    </source>
</evidence>
<comment type="caution">
    <text evidence="4">The sequence shown here is derived from an EMBL/GenBank/DDBJ whole genome shotgun (WGS) entry which is preliminary data.</text>
</comment>
<dbReference type="SMART" id="SM00091">
    <property type="entry name" value="PAS"/>
    <property type="match status" value="1"/>
</dbReference>
<dbReference type="Proteomes" id="UP001595818">
    <property type="component" value="Unassembled WGS sequence"/>
</dbReference>
<dbReference type="Pfam" id="PF13426">
    <property type="entry name" value="PAS_9"/>
    <property type="match status" value="1"/>
</dbReference>
<evidence type="ECO:0000313" key="4">
    <source>
        <dbReference type="EMBL" id="MFC4870887.1"/>
    </source>
</evidence>
<protein>
    <submittedName>
        <fullName evidence="4">Response regulator</fullName>
    </submittedName>
</protein>
<evidence type="ECO:0000259" key="3">
    <source>
        <dbReference type="PROSITE" id="PS50112"/>
    </source>
</evidence>
<keyword evidence="1" id="KW-0597">Phosphoprotein</keyword>
<dbReference type="SUPFAM" id="SSF52172">
    <property type="entry name" value="CheY-like"/>
    <property type="match status" value="1"/>
</dbReference>
<dbReference type="InterPro" id="IPR000014">
    <property type="entry name" value="PAS"/>
</dbReference>
<evidence type="ECO:0000313" key="5">
    <source>
        <dbReference type="Proteomes" id="UP001595818"/>
    </source>
</evidence>
<proteinExistence type="predicted"/>
<gene>
    <name evidence="4" type="ORF">ACFPFU_04260</name>
</gene>
<dbReference type="CDD" id="cd00130">
    <property type="entry name" value="PAS"/>
    <property type="match status" value="1"/>
</dbReference>
<dbReference type="CDD" id="cd00156">
    <property type="entry name" value="REC"/>
    <property type="match status" value="1"/>
</dbReference>
<dbReference type="SUPFAM" id="SSF47384">
    <property type="entry name" value="Homodimeric domain of signal transducing histidine kinase"/>
    <property type="match status" value="1"/>
</dbReference>
<dbReference type="Gene3D" id="3.30.450.20">
    <property type="entry name" value="PAS domain"/>
    <property type="match status" value="1"/>
</dbReference>
<dbReference type="PANTHER" id="PTHR45526">
    <property type="entry name" value="TRANSCRIPTIONAL REGULATORY PROTEIN DPIA"/>
    <property type="match status" value="1"/>
</dbReference>
<accession>A0ABV9SXB0</accession>
<dbReference type="InterPro" id="IPR001789">
    <property type="entry name" value="Sig_transdc_resp-reg_receiver"/>
</dbReference>
<dbReference type="NCBIfam" id="TIGR00229">
    <property type="entry name" value="sensory_box"/>
    <property type="match status" value="1"/>
</dbReference>
<dbReference type="SMART" id="SM00448">
    <property type="entry name" value="REC"/>
    <property type="match status" value="1"/>
</dbReference>
<dbReference type="InterPro" id="IPR011006">
    <property type="entry name" value="CheY-like_superfamily"/>
</dbReference>
<dbReference type="EMBL" id="JBHSJJ010000002">
    <property type="protein sequence ID" value="MFC4870887.1"/>
    <property type="molecule type" value="Genomic_DNA"/>
</dbReference>
<sequence>MQRDSKSYQILVVEDNPGDYFLVEEFLREKMTAPRVVRSESFKQAKTTIINEDNRFDIILLDLSLPDKEGEELIREAIFLSAGTPIIILTGFVDENFAVKSLSLGISDYLLKDDLNSTILYKSIIYNLERHKNLLKLKESEQRYFDLFHLSPLPMWVYDLETYAFLNVNQAAIEHYGYSYGEFMQMTILDIRPKEHAISVKEVLKETKKNQARKFRGVFVHQKKDGTLLEVEIISKFLDFQGRKARMVLANDMTEKLNYVKAIETQNEKLKSIAWLQSHVVRAPLARMMGLINLIKTGELSMDEKISFLDHIIASADEVDKVIRNIVNKAQKISFMNKGKPDN</sequence>
<dbReference type="Gene3D" id="3.40.50.2300">
    <property type="match status" value="1"/>
</dbReference>
<reference evidence="5" key="1">
    <citation type="journal article" date="2019" name="Int. J. Syst. Evol. Microbiol.">
        <title>The Global Catalogue of Microorganisms (GCM) 10K type strain sequencing project: providing services to taxonomists for standard genome sequencing and annotation.</title>
        <authorList>
            <consortium name="The Broad Institute Genomics Platform"/>
            <consortium name="The Broad Institute Genome Sequencing Center for Infectious Disease"/>
            <person name="Wu L."/>
            <person name="Ma J."/>
        </authorList>
    </citation>
    <scope>NUCLEOTIDE SEQUENCE [LARGE SCALE GENOMIC DNA]</scope>
    <source>
        <strain evidence="5">CGMCC 4.7466</strain>
    </source>
</reference>
<feature type="domain" description="Response regulatory" evidence="2">
    <location>
        <begin position="9"/>
        <end position="127"/>
    </location>
</feature>
<dbReference type="InterPro" id="IPR036097">
    <property type="entry name" value="HisK_dim/P_sf"/>
</dbReference>
<feature type="modified residue" description="4-aspartylphosphate" evidence="1">
    <location>
        <position position="62"/>
    </location>
</feature>
<evidence type="ECO:0000256" key="1">
    <source>
        <dbReference type="PROSITE-ProRule" id="PRU00169"/>
    </source>
</evidence>
<dbReference type="PROSITE" id="PS50112">
    <property type="entry name" value="PAS"/>
    <property type="match status" value="1"/>
</dbReference>
<dbReference type="InterPro" id="IPR051271">
    <property type="entry name" value="2C-system_Tx_regulators"/>
</dbReference>
<dbReference type="SUPFAM" id="SSF55785">
    <property type="entry name" value="PYP-like sensor domain (PAS domain)"/>
    <property type="match status" value="1"/>
</dbReference>
<dbReference type="InterPro" id="IPR035965">
    <property type="entry name" value="PAS-like_dom_sf"/>
</dbReference>
<organism evidence="4 5">
    <name type="scientific">Negadavirga shengliensis</name>
    <dbReference type="NCBI Taxonomy" id="1389218"/>
    <lineage>
        <taxon>Bacteria</taxon>
        <taxon>Pseudomonadati</taxon>
        <taxon>Bacteroidota</taxon>
        <taxon>Cytophagia</taxon>
        <taxon>Cytophagales</taxon>
        <taxon>Cyclobacteriaceae</taxon>
        <taxon>Negadavirga</taxon>
    </lineage>
</organism>
<feature type="domain" description="PAS" evidence="3">
    <location>
        <begin position="140"/>
        <end position="211"/>
    </location>
</feature>
<dbReference type="Pfam" id="PF00072">
    <property type="entry name" value="Response_reg"/>
    <property type="match status" value="1"/>
</dbReference>
<dbReference type="PROSITE" id="PS50110">
    <property type="entry name" value="RESPONSE_REGULATORY"/>
    <property type="match status" value="1"/>
</dbReference>
<name>A0ABV9SXB0_9BACT</name>
<keyword evidence="5" id="KW-1185">Reference proteome</keyword>
<dbReference type="PANTHER" id="PTHR45526:SF1">
    <property type="entry name" value="TRANSCRIPTIONAL REGULATORY PROTEIN DCUR-RELATED"/>
    <property type="match status" value="1"/>
</dbReference>